<name>A0A485LLI7_9STRA</name>
<reference evidence="3 4" key="1">
    <citation type="submission" date="2019-03" db="EMBL/GenBank/DDBJ databases">
        <authorList>
            <person name="Gaulin E."/>
            <person name="Dumas B."/>
        </authorList>
    </citation>
    <scope>NUCLEOTIDE SEQUENCE [LARGE SCALE GENOMIC DNA]</scope>
    <source>
        <strain evidence="3">CBS 568.67</strain>
    </source>
</reference>
<evidence type="ECO:0000313" key="4">
    <source>
        <dbReference type="Proteomes" id="UP000332933"/>
    </source>
</evidence>
<dbReference type="AlphaFoldDB" id="A0A485LLI7"/>
<gene>
    <name evidence="3" type="primary">Aste57867_22691</name>
    <name evidence="2" type="ORF">As57867_022621</name>
    <name evidence="3" type="ORF">ASTE57867_22691</name>
</gene>
<feature type="region of interest" description="Disordered" evidence="1">
    <location>
        <begin position="523"/>
        <end position="554"/>
    </location>
</feature>
<evidence type="ECO:0000256" key="1">
    <source>
        <dbReference type="SAM" id="MobiDB-lite"/>
    </source>
</evidence>
<dbReference type="InterPro" id="IPR052050">
    <property type="entry name" value="SecEffector_AnkRepeat"/>
</dbReference>
<dbReference type="PANTHER" id="PTHR46586">
    <property type="entry name" value="ANKYRIN REPEAT-CONTAINING PROTEIN"/>
    <property type="match status" value="1"/>
</dbReference>
<keyword evidence="4" id="KW-1185">Reference proteome</keyword>
<accession>A0A485LLI7</accession>
<dbReference type="EMBL" id="VJMH01007140">
    <property type="protein sequence ID" value="KAF0685425.1"/>
    <property type="molecule type" value="Genomic_DNA"/>
</dbReference>
<sequence length="554" mass="62246">MAASYHVLATPDIIRLILPFQKGYTYDMAALASLGSRSAKKSPEDAARILTSWFAQFDDFTTRLPVAFRTFPKLKLPLVQYASSHGRVDVLQVVHAYYLSAGLAQCPTSHLEESAASGGHLAVLEYLDSIGSKRKKWFQCTSLAAAQGHVPVLQYLQDTQPLDKWLKKAIVTKAIDDNQPEAFAFLYKAWATLTPANDDNRYHIQCLDLVVTKAGSTDYSSTWLPTMTWIVPAMRQLNHSDALINVLLTNRSSKVLVEFLDASFHVPLRYIAIAANSRQIEGAYLSRLFDTLPWLREPGPARDDTMKQYFVDAIHMVNLPIMQWLAKAMDRTVVREVLQSNQYGLEYAIQTCKLEIVQFYDTFGVPISDALVQKAIDLDWTRFHLVKHVLQDPTAKLDPWYTWLVGRYGGRVAVMRYLIDNAEPDKVLLYDLTALQQAWKAEAEKETPAPTGSTIADIWSNLGPKVLLEPKRKSCADDDDATSGQTNPSPATRIPKLKRKTRFTRPQPSTVYLAKQVAKLPFTRVEPTPDRIGTDDRAEEVDQSSDRLASLALV</sequence>
<protein>
    <submittedName>
        <fullName evidence="3">Aste57867_22691 protein</fullName>
    </submittedName>
</protein>
<dbReference type="PANTHER" id="PTHR46586:SF3">
    <property type="entry name" value="ANKYRIN REPEAT-CONTAINING PROTEIN"/>
    <property type="match status" value="1"/>
</dbReference>
<dbReference type="EMBL" id="CAADRA010007166">
    <property type="protein sequence ID" value="VFT99345.1"/>
    <property type="molecule type" value="Genomic_DNA"/>
</dbReference>
<dbReference type="OrthoDB" id="88361at2759"/>
<evidence type="ECO:0000313" key="2">
    <source>
        <dbReference type="EMBL" id="KAF0685425.1"/>
    </source>
</evidence>
<evidence type="ECO:0000313" key="3">
    <source>
        <dbReference type="EMBL" id="VFT99345.1"/>
    </source>
</evidence>
<feature type="region of interest" description="Disordered" evidence="1">
    <location>
        <begin position="473"/>
        <end position="495"/>
    </location>
</feature>
<organism evidence="3 4">
    <name type="scientific">Aphanomyces stellatus</name>
    <dbReference type="NCBI Taxonomy" id="120398"/>
    <lineage>
        <taxon>Eukaryota</taxon>
        <taxon>Sar</taxon>
        <taxon>Stramenopiles</taxon>
        <taxon>Oomycota</taxon>
        <taxon>Saprolegniomycetes</taxon>
        <taxon>Saprolegniales</taxon>
        <taxon>Verrucalvaceae</taxon>
        <taxon>Aphanomyces</taxon>
    </lineage>
</organism>
<feature type="compositionally biased region" description="Basic and acidic residues" evidence="1">
    <location>
        <begin position="527"/>
        <end position="536"/>
    </location>
</feature>
<reference evidence="2" key="2">
    <citation type="submission" date="2019-06" db="EMBL/GenBank/DDBJ databases">
        <title>Genomics analysis of Aphanomyces spp. identifies a new class of oomycete effector associated with host adaptation.</title>
        <authorList>
            <person name="Gaulin E."/>
        </authorList>
    </citation>
    <scope>NUCLEOTIDE SEQUENCE</scope>
    <source>
        <strain evidence="2">CBS 578.67</strain>
    </source>
</reference>
<proteinExistence type="predicted"/>
<dbReference type="Proteomes" id="UP000332933">
    <property type="component" value="Unassembled WGS sequence"/>
</dbReference>